<feature type="compositionally biased region" description="Polar residues" evidence="1">
    <location>
        <begin position="1"/>
        <end position="16"/>
    </location>
</feature>
<proteinExistence type="predicted"/>
<evidence type="ECO:0000313" key="2">
    <source>
        <dbReference type="EMBL" id="VVC33722.1"/>
    </source>
</evidence>
<evidence type="ECO:0000313" key="3">
    <source>
        <dbReference type="Proteomes" id="UP000325440"/>
    </source>
</evidence>
<dbReference type="AlphaFoldDB" id="A0A5E4MTI6"/>
<dbReference type="EMBL" id="CABPRJ010000973">
    <property type="protein sequence ID" value="VVC33722.1"/>
    <property type="molecule type" value="Genomic_DNA"/>
</dbReference>
<protein>
    <submittedName>
        <fullName evidence="2">Uncharacterized protein</fullName>
    </submittedName>
</protein>
<evidence type="ECO:0000256" key="1">
    <source>
        <dbReference type="SAM" id="MobiDB-lite"/>
    </source>
</evidence>
<feature type="compositionally biased region" description="Basic residues" evidence="1">
    <location>
        <begin position="45"/>
        <end position="68"/>
    </location>
</feature>
<feature type="region of interest" description="Disordered" evidence="1">
    <location>
        <begin position="1"/>
        <end position="89"/>
    </location>
</feature>
<feature type="compositionally biased region" description="Basic and acidic residues" evidence="1">
    <location>
        <begin position="20"/>
        <end position="35"/>
    </location>
</feature>
<sequence length="116" mass="13467">MGPVQTSPSGARTSYNADDDTVRRCEYDSESENFRKRNTANGAKGLRRNRQGLWNRNRKKKRPRRRPGNSRLDPYSRRGTKSSASARIERDYWGSAEMEGRYNGDDEFNRFINASE</sequence>
<organism evidence="2 3">
    <name type="scientific">Cinara cedri</name>
    <dbReference type="NCBI Taxonomy" id="506608"/>
    <lineage>
        <taxon>Eukaryota</taxon>
        <taxon>Metazoa</taxon>
        <taxon>Ecdysozoa</taxon>
        <taxon>Arthropoda</taxon>
        <taxon>Hexapoda</taxon>
        <taxon>Insecta</taxon>
        <taxon>Pterygota</taxon>
        <taxon>Neoptera</taxon>
        <taxon>Paraneoptera</taxon>
        <taxon>Hemiptera</taxon>
        <taxon>Sternorrhyncha</taxon>
        <taxon>Aphidomorpha</taxon>
        <taxon>Aphidoidea</taxon>
        <taxon>Aphididae</taxon>
        <taxon>Lachninae</taxon>
        <taxon>Cinara</taxon>
    </lineage>
</organism>
<reference evidence="2 3" key="1">
    <citation type="submission" date="2019-08" db="EMBL/GenBank/DDBJ databases">
        <authorList>
            <person name="Alioto T."/>
            <person name="Alioto T."/>
            <person name="Gomez Garrido J."/>
        </authorList>
    </citation>
    <scope>NUCLEOTIDE SEQUENCE [LARGE SCALE GENOMIC DNA]</scope>
</reference>
<dbReference type="Proteomes" id="UP000325440">
    <property type="component" value="Unassembled WGS sequence"/>
</dbReference>
<keyword evidence="3" id="KW-1185">Reference proteome</keyword>
<gene>
    <name evidence="2" type="ORF">CINCED_3A003605</name>
</gene>
<accession>A0A5E4MTI6</accession>
<name>A0A5E4MTI6_9HEMI</name>